<evidence type="ECO:0000313" key="3">
    <source>
        <dbReference type="Proteomes" id="UP000094296"/>
    </source>
</evidence>
<protein>
    <recommendedName>
        <fullName evidence="4">DUF327 domain-containing protein</fullName>
    </recommendedName>
</protein>
<name>A0A1E5G555_9FIRM</name>
<keyword evidence="3" id="KW-1185">Reference proteome</keyword>
<evidence type="ECO:0000313" key="2">
    <source>
        <dbReference type="EMBL" id="OEF97823.1"/>
    </source>
</evidence>
<dbReference type="Proteomes" id="UP000094296">
    <property type="component" value="Unassembled WGS sequence"/>
</dbReference>
<evidence type="ECO:0000256" key="1">
    <source>
        <dbReference type="SAM" id="MobiDB-lite"/>
    </source>
</evidence>
<dbReference type="STRING" id="766136.BHF68_13400"/>
<reference evidence="2 3" key="1">
    <citation type="submission" date="2016-09" db="EMBL/GenBank/DDBJ databases">
        <title>Draft genome sequence for the type strain of Desulfuribacillus alkaliarsenatis AHT28, an obligately anaerobic, sulfidogenic bacterium isolated from Russian soda lake sediments.</title>
        <authorList>
            <person name="Abin C.A."/>
            <person name="Hollibaugh J.T."/>
        </authorList>
    </citation>
    <scope>NUCLEOTIDE SEQUENCE [LARGE SCALE GENOMIC DNA]</scope>
    <source>
        <strain evidence="2 3">AHT28</strain>
    </source>
</reference>
<evidence type="ECO:0008006" key="4">
    <source>
        <dbReference type="Google" id="ProtNLM"/>
    </source>
</evidence>
<feature type="region of interest" description="Disordered" evidence="1">
    <location>
        <begin position="1"/>
        <end position="21"/>
    </location>
</feature>
<dbReference type="OrthoDB" id="1680946at2"/>
<accession>A0A1E5G555</accession>
<dbReference type="InterPro" id="IPR005585">
    <property type="entry name" value="DUF327"/>
</dbReference>
<dbReference type="Pfam" id="PF03885">
    <property type="entry name" value="DUF327"/>
    <property type="match status" value="1"/>
</dbReference>
<dbReference type="Gene3D" id="1.20.120.490">
    <property type="entry name" value="Hypothetical protein TM1646-like domain"/>
    <property type="match status" value="1"/>
</dbReference>
<dbReference type="InterPro" id="IPR024042">
    <property type="entry name" value="TM1646-like_dom_sf"/>
</dbReference>
<gene>
    <name evidence="2" type="ORF">BHF68_13400</name>
</gene>
<dbReference type="RefSeq" id="WP_069642454.1">
    <property type="nucleotide sequence ID" value="NZ_MIJE01000003.1"/>
</dbReference>
<organism evidence="2 3">
    <name type="scientific">Desulfuribacillus alkaliarsenatis</name>
    <dbReference type="NCBI Taxonomy" id="766136"/>
    <lineage>
        <taxon>Bacteria</taxon>
        <taxon>Bacillati</taxon>
        <taxon>Bacillota</taxon>
        <taxon>Desulfuribacillia</taxon>
        <taxon>Desulfuribacillales</taxon>
        <taxon>Desulfuribacillaceae</taxon>
        <taxon>Desulfuribacillus</taxon>
    </lineage>
</organism>
<comment type="caution">
    <text evidence="2">The sequence shown here is derived from an EMBL/GenBank/DDBJ whole genome shotgun (WGS) entry which is preliminary data.</text>
</comment>
<dbReference type="AlphaFoldDB" id="A0A1E5G555"/>
<feature type="compositionally biased region" description="Polar residues" evidence="1">
    <location>
        <begin position="1"/>
        <end position="13"/>
    </location>
</feature>
<dbReference type="SUPFAM" id="SSF158397">
    <property type="entry name" value="TM1646-like"/>
    <property type="match status" value="1"/>
</dbReference>
<sequence length="145" mass="16793">MEVNKVNRTSGAKGTSKADGMTEKTTFTEILTQKRDATQIERFNQRLLDIERQGERLAEHRTVDDLNKFKRLVKDMLDETVKFGLKLEERQGFNRRGRNKIYKIIKEVDKKLLEVTDAALDKQKKNIEILALVGEIKGLLVNIYT</sequence>
<dbReference type="EMBL" id="MIJE01000003">
    <property type="protein sequence ID" value="OEF97823.1"/>
    <property type="molecule type" value="Genomic_DNA"/>
</dbReference>
<proteinExistence type="predicted"/>